<evidence type="ECO:0000313" key="2">
    <source>
        <dbReference type="EMBL" id="EME45281.1"/>
    </source>
</evidence>
<keyword evidence="3" id="KW-1185">Reference proteome</keyword>
<dbReference type="HOGENOM" id="CLU_3106316_0_0_1"/>
<evidence type="ECO:0000256" key="1">
    <source>
        <dbReference type="SAM" id="MobiDB-lite"/>
    </source>
</evidence>
<evidence type="ECO:0000313" key="3">
    <source>
        <dbReference type="Proteomes" id="UP000016933"/>
    </source>
</evidence>
<name>N1PPD3_DOTSN</name>
<gene>
    <name evidence="2" type="ORF">DOTSEDRAFT_23329</name>
</gene>
<sequence>MGPSATPGAYPTAVDEDIFGEDGFKPPFAPEVSHGISGRRASVQAVDSGEE</sequence>
<protein>
    <submittedName>
        <fullName evidence="2">Uncharacterized protein</fullName>
    </submittedName>
</protein>
<feature type="region of interest" description="Disordered" evidence="1">
    <location>
        <begin position="29"/>
        <end position="51"/>
    </location>
</feature>
<dbReference type="EMBL" id="KB446538">
    <property type="protein sequence ID" value="EME45281.1"/>
    <property type="molecule type" value="Genomic_DNA"/>
</dbReference>
<organism evidence="2 3">
    <name type="scientific">Dothistroma septosporum (strain NZE10 / CBS 128990)</name>
    <name type="common">Red band needle blight fungus</name>
    <name type="synonym">Mycosphaerella pini</name>
    <dbReference type="NCBI Taxonomy" id="675120"/>
    <lineage>
        <taxon>Eukaryota</taxon>
        <taxon>Fungi</taxon>
        <taxon>Dikarya</taxon>
        <taxon>Ascomycota</taxon>
        <taxon>Pezizomycotina</taxon>
        <taxon>Dothideomycetes</taxon>
        <taxon>Dothideomycetidae</taxon>
        <taxon>Mycosphaerellales</taxon>
        <taxon>Mycosphaerellaceae</taxon>
        <taxon>Dothistroma</taxon>
    </lineage>
</organism>
<reference evidence="3" key="1">
    <citation type="journal article" date="2012" name="PLoS Genet.">
        <title>The genomes of the fungal plant pathogens Cladosporium fulvum and Dothistroma septosporum reveal adaptation to different hosts and lifestyles but also signatures of common ancestry.</title>
        <authorList>
            <person name="de Wit P.J.G.M."/>
            <person name="van der Burgt A."/>
            <person name="Oekmen B."/>
            <person name="Stergiopoulos I."/>
            <person name="Abd-Elsalam K.A."/>
            <person name="Aerts A.L."/>
            <person name="Bahkali A.H."/>
            <person name="Beenen H.G."/>
            <person name="Chettri P."/>
            <person name="Cox M.P."/>
            <person name="Datema E."/>
            <person name="de Vries R.P."/>
            <person name="Dhillon B."/>
            <person name="Ganley A.R."/>
            <person name="Griffiths S.A."/>
            <person name="Guo Y."/>
            <person name="Hamelin R.C."/>
            <person name="Henrissat B."/>
            <person name="Kabir M.S."/>
            <person name="Jashni M.K."/>
            <person name="Kema G."/>
            <person name="Klaubauf S."/>
            <person name="Lapidus A."/>
            <person name="Levasseur A."/>
            <person name="Lindquist E."/>
            <person name="Mehrabi R."/>
            <person name="Ohm R.A."/>
            <person name="Owen T.J."/>
            <person name="Salamov A."/>
            <person name="Schwelm A."/>
            <person name="Schijlen E."/>
            <person name="Sun H."/>
            <person name="van den Burg H.A."/>
            <person name="van Ham R.C.H.J."/>
            <person name="Zhang S."/>
            <person name="Goodwin S.B."/>
            <person name="Grigoriev I.V."/>
            <person name="Collemare J."/>
            <person name="Bradshaw R.E."/>
        </authorList>
    </citation>
    <scope>NUCLEOTIDE SEQUENCE [LARGE SCALE GENOMIC DNA]</scope>
    <source>
        <strain evidence="3">NZE10 / CBS 128990</strain>
    </source>
</reference>
<dbReference type="AlphaFoldDB" id="N1PPD3"/>
<dbReference type="Proteomes" id="UP000016933">
    <property type="component" value="Unassembled WGS sequence"/>
</dbReference>
<proteinExistence type="predicted"/>
<reference evidence="2 3" key="2">
    <citation type="journal article" date="2012" name="PLoS Pathog.">
        <title>Diverse lifestyles and strategies of plant pathogenesis encoded in the genomes of eighteen Dothideomycetes fungi.</title>
        <authorList>
            <person name="Ohm R.A."/>
            <person name="Feau N."/>
            <person name="Henrissat B."/>
            <person name="Schoch C.L."/>
            <person name="Horwitz B.A."/>
            <person name="Barry K.W."/>
            <person name="Condon B.J."/>
            <person name="Copeland A.C."/>
            <person name="Dhillon B."/>
            <person name="Glaser F."/>
            <person name="Hesse C.N."/>
            <person name="Kosti I."/>
            <person name="LaButti K."/>
            <person name="Lindquist E.A."/>
            <person name="Lucas S."/>
            <person name="Salamov A.A."/>
            <person name="Bradshaw R.E."/>
            <person name="Ciuffetti L."/>
            <person name="Hamelin R.C."/>
            <person name="Kema G.H.J."/>
            <person name="Lawrence C."/>
            <person name="Scott J.A."/>
            <person name="Spatafora J.W."/>
            <person name="Turgeon B.G."/>
            <person name="de Wit P.J.G.M."/>
            <person name="Zhong S."/>
            <person name="Goodwin S.B."/>
            <person name="Grigoriev I.V."/>
        </authorList>
    </citation>
    <scope>NUCLEOTIDE SEQUENCE [LARGE SCALE GENOMIC DNA]</scope>
    <source>
        <strain evidence="3">NZE10 / CBS 128990</strain>
    </source>
</reference>
<accession>N1PPD3</accession>